<evidence type="ECO:0000256" key="5">
    <source>
        <dbReference type="ARBA" id="ARBA00022801"/>
    </source>
</evidence>
<name>A0AAW7JWC2_9ACTN</name>
<dbReference type="PANTHER" id="PTHR34139:SF1">
    <property type="entry name" value="RNASE MJ1380-RELATED"/>
    <property type="match status" value="1"/>
</dbReference>
<dbReference type="Pfam" id="PF01934">
    <property type="entry name" value="HepT-like"/>
    <property type="match status" value="1"/>
</dbReference>
<accession>A0AAW7JWC2</accession>
<keyword evidence="2" id="KW-1277">Toxin-antitoxin system</keyword>
<dbReference type="InterPro" id="IPR008201">
    <property type="entry name" value="HepT-like"/>
</dbReference>
<dbReference type="InterPro" id="IPR051813">
    <property type="entry name" value="HepT_RNase_toxin"/>
</dbReference>
<dbReference type="AlphaFoldDB" id="A0AAW7JWC2"/>
<dbReference type="RefSeq" id="WP_289827610.1">
    <property type="nucleotide sequence ID" value="NZ_JAUEIR010000009.1"/>
</dbReference>
<dbReference type="Proteomes" id="UP001168505">
    <property type="component" value="Unassembled WGS sequence"/>
</dbReference>
<keyword evidence="5" id="KW-0378">Hydrolase</keyword>
<evidence type="ECO:0000256" key="2">
    <source>
        <dbReference type="ARBA" id="ARBA00022649"/>
    </source>
</evidence>
<organism evidence="6 7">
    <name type="scientific">Collinsella ihumii</name>
    <dbReference type="NCBI Taxonomy" id="1720204"/>
    <lineage>
        <taxon>Bacteria</taxon>
        <taxon>Bacillati</taxon>
        <taxon>Actinomycetota</taxon>
        <taxon>Coriobacteriia</taxon>
        <taxon>Coriobacteriales</taxon>
        <taxon>Coriobacteriaceae</taxon>
        <taxon>Collinsella</taxon>
    </lineage>
</organism>
<keyword evidence="1" id="KW-0597">Phosphoprotein</keyword>
<dbReference type="GO" id="GO:0110001">
    <property type="term" value="C:toxin-antitoxin complex"/>
    <property type="evidence" value="ECO:0007669"/>
    <property type="project" value="InterPro"/>
</dbReference>
<evidence type="ECO:0000256" key="1">
    <source>
        <dbReference type="ARBA" id="ARBA00022553"/>
    </source>
</evidence>
<dbReference type="EMBL" id="JAUEIR010000009">
    <property type="protein sequence ID" value="MDN0070073.1"/>
    <property type="molecule type" value="Genomic_DNA"/>
</dbReference>
<keyword evidence="4" id="KW-0547">Nucleotide-binding</keyword>
<reference evidence="6" key="1">
    <citation type="submission" date="2023-06" db="EMBL/GenBank/DDBJ databases">
        <authorList>
            <person name="Zeman M."/>
            <person name="Kubasova T."/>
            <person name="Jahodarova E."/>
            <person name="Nykrynova M."/>
            <person name="Rychlik I."/>
        </authorList>
    </citation>
    <scope>NUCLEOTIDE SEQUENCE</scope>
    <source>
        <strain evidence="6">15_COKtk</strain>
    </source>
</reference>
<evidence type="ECO:0000256" key="4">
    <source>
        <dbReference type="ARBA" id="ARBA00022741"/>
    </source>
</evidence>
<dbReference type="PANTHER" id="PTHR34139">
    <property type="entry name" value="UPF0331 PROTEIN MJ0127"/>
    <property type="match status" value="1"/>
</dbReference>
<dbReference type="GO" id="GO:0004540">
    <property type="term" value="F:RNA nuclease activity"/>
    <property type="evidence" value="ECO:0007669"/>
    <property type="project" value="InterPro"/>
</dbReference>
<proteinExistence type="predicted"/>
<sequence>MSARNTDDGRVAELWRVLNETEERVAALKLTKERFVSDESLQGRINVDAIFMCVFRATEEAGNMSDETRREHPTIPWRAIHGMRNIFAHDYGKLDRAAIWNTVVADFPVLKSFCLDYAALHGVGLSGNTDRSVPRPLDTSPDVL</sequence>
<dbReference type="GO" id="GO:0016787">
    <property type="term" value="F:hydrolase activity"/>
    <property type="evidence" value="ECO:0007669"/>
    <property type="project" value="UniProtKB-KW"/>
</dbReference>
<evidence type="ECO:0000313" key="6">
    <source>
        <dbReference type="EMBL" id="MDN0070073.1"/>
    </source>
</evidence>
<keyword evidence="3" id="KW-0540">Nuclease</keyword>
<comment type="caution">
    <text evidence="6">The sequence shown here is derived from an EMBL/GenBank/DDBJ whole genome shotgun (WGS) entry which is preliminary data.</text>
</comment>
<gene>
    <name evidence="6" type="ORF">QVN40_10255</name>
</gene>
<dbReference type="GO" id="GO:0000166">
    <property type="term" value="F:nucleotide binding"/>
    <property type="evidence" value="ECO:0007669"/>
    <property type="project" value="UniProtKB-KW"/>
</dbReference>
<reference evidence="6" key="2">
    <citation type="submission" date="2023-08" db="EMBL/GenBank/DDBJ databases">
        <title>Identification and characterization of horizontal gene transfer across gut microbiota members of farm animals based on homology search.</title>
        <authorList>
            <person name="Schwarzerova J."/>
            <person name="Nykrynova M."/>
            <person name="Jureckova K."/>
            <person name="Cejkova D."/>
            <person name="Rychlik I."/>
        </authorList>
    </citation>
    <scope>NUCLEOTIDE SEQUENCE</scope>
    <source>
        <strain evidence="6">15_COKtk</strain>
    </source>
</reference>
<evidence type="ECO:0000256" key="3">
    <source>
        <dbReference type="ARBA" id="ARBA00022722"/>
    </source>
</evidence>
<protein>
    <submittedName>
        <fullName evidence="6">DUF86 domain-containing protein</fullName>
    </submittedName>
</protein>
<evidence type="ECO:0000313" key="7">
    <source>
        <dbReference type="Proteomes" id="UP001168505"/>
    </source>
</evidence>